<comment type="similarity">
    <text evidence="2">In the N-terminal section; belongs to the PMEI family.</text>
</comment>
<dbReference type="InterPro" id="IPR011050">
    <property type="entry name" value="Pectin_lyase_fold/virulence"/>
</dbReference>
<dbReference type="AlphaFoldDB" id="A0A6A3AG74"/>
<keyword evidence="6" id="KW-0964">Secreted</keyword>
<keyword evidence="6" id="KW-0134">Cell wall</keyword>
<dbReference type="SMART" id="SM00856">
    <property type="entry name" value="PMEI"/>
    <property type="match status" value="1"/>
</dbReference>
<evidence type="ECO:0000313" key="9">
    <source>
        <dbReference type="Proteomes" id="UP000436088"/>
    </source>
</evidence>
<feature type="domain" description="Pectinesterase inhibitor" evidence="7">
    <location>
        <begin position="2"/>
        <end position="108"/>
    </location>
</feature>
<dbReference type="InterPro" id="IPR035513">
    <property type="entry name" value="Invertase/methylesterase_inhib"/>
</dbReference>
<dbReference type="InterPro" id="IPR012334">
    <property type="entry name" value="Pectin_lyas_fold"/>
</dbReference>
<evidence type="ECO:0000256" key="2">
    <source>
        <dbReference type="ARBA" id="ARBA00006027"/>
    </source>
</evidence>
<dbReference type="SUPFAM" id="SSF51126">
    <property type="entry name" value="Pectin lyase-like"/>
    <property type="match status" value="1"/>
</dbReference>
<evidence type="ECO:0000256" key="6">
    <source>
        <dbReference type="RuleBase" id="RU000589"/>
    </source>
</evidence>
<dbReference type="GO" id="GO:0042545">
    <property type="term" value="P:cell wall modification"/>
    <property type="evidence" value="ECO:0007669"/>
    <property type="project" value="UniProtKB-UniRule"/>
</dbReference>
<comment type="catalytic activity">
    <reaction evidence="6">
        <text>[(1-&gt;4)-alpha-D-galacturonosyl methyl ester](n) + n H2O = [(1-&gt;4)-alpha-D-galacturonosyl](n) + n methanol + n H(+)</text>
        <dbReference type="Rhea" id="RHEA:22380"/>
        <dbReference type="Rhea" id="RHEA-COMP:14570"/>
        <dbReference type="Rhea" id="RHEA-COMP:14573"/>
        <dbReference type="ChEBI" id="CHEBI:15377"/>
        <dbReference type="ChEBI" id="CHEBI:15378"/>
        <dbReference type="ChEBI" id="CHEBI:17790"/>
        <dbReference type="ChEBI" id="CHEBI:140522"/>
        <dbReference type="ChEBI" id="CHEBI:140523"/>
        <dbReference type="EC" id="3.1.1.11"/>
    </reaction>
</comment>
<dbReference type="CDD" id="cd15798">
    <property type="entry name" value="PMEI-like_3"/>
    <property type="match status" value="1"/>
</dbReference>
<keyword evidence="4 6" id="KW-0378">Hydrolase</keyword>
<dbReference type="InterPro" id="IPR018040">
    <property type="entry name" value="Pectinesterase_Tyr_AS"/>
</dbReference>
<protein>
    <recommendedName>
        <fullName evidence="6">Pectinesterase</fullName>
        <ecNumber evidence="6">3.1.1.11</ecNumber>
    </recommendedName>
</protein>
<organism evidence="8 9">
    <name type="scientific">Hibiscus syriacus</name>
    <name type="common">Rose of Sharon</name>
    <dbReference type="NCBI Taxonomy" id="106335"/>
    <lineage>
        <taxon>Eukaryota</taxon>
        <taxon>Viridiplantae</taxon>
        <taxon>Streptophyta</taxon>
        <taxon>Embryophyta</taxon>
        <taxon>Tracheophyta</taxon>
        <taxon>Spermatophyta</taxon>
        <taxon>Magnoliopsida</taxon>
        <taxon>eudicotyledons</taxon>
        <taxon>Gunneridae</taxon>
        <taxon>Pentapetalae</taxon>
        <taxon>rosids</taxon>
        <taxon>malvids</taxon>
        <taxon>Malvales</taxon>
        <taxon>Malvaceae</taxon>
        <taxon>Malvoideae</taxon>
        <taxon>Hibiscus</taxon>
    </lineage>
</organism>
<keyword evidence="5 6" id="KW-0063">Aspartyl esterase</keyword>
<dbReference type="GO" id="GO:0045490">
    <property type="term" value="P:pectin catabolic process"/>
    <property type="evidence" value="ECO:0007669"/>
    <property type="project" value="UniProtKB-UniRule"/>
</dbReference>
<dbReference type="GO" id="GO:0030599">
    <property type="term" value="F:pectinesterase activity"/>
    <property type="evidence" value="ECO:0007669"/>
    <property type="project" value="UniProtKB-UniRule"/>
</dbReference>
<evidence type="ECO:0000256" key="1">
    <source>
        <dbReference type="ARBA" id="ARBA00005184"/>
    </source>
</evidence>
<evidence type="ECO:0000256" key="3">
    <source>
        <dbReference type="ARBA" id="ARBA00007786"/>
    </source>
</evidence>
<dbReference type="EC" id="3.1.1.11" evidence="6"/>
<evidence type="ECO:0000259" key="7">
    <source>
        <dbReference type="SMART" id="SM00856"/>
    </source>
</evidence>
<dbReference type="SUPFAM" id="SSF101148">
    <property type="entry name" value="Plant invertase/pectin methylesterase inhibitor"/>
    <property type="match status" value="1"/>
</dbReference>
<dbReference type="EMBL" id="VEPZ02000998">
    <property type="protein sequence ID" value="KAE8703570.1"/>
    <property type="molecule type" value="Genomic_DNA"/>
</dbReference>
<accession>A0A6A3AG74</accession>
<keyword evidence="9" id="KW-1185">Reference proteome</keyword>
<dbReference type="Pfam" id="PF04043">
    <property type="entry name" value="PMEI"/>
    <property type="match status" value="1"/>
</dbReference>
<dbReference type="UniPathway" id="UPA00545">
    <property type="reaction ID" value="UER00823"/>
</dbReference>
<evidence type="ECO:0000256" key="4">
    <source>
        <dbReference type="ARBA" id="ARBA00022801"/>
    </source>
</evidence>
<comment type="subcellular location">
    <subcellularLocation>
        <location evidence="6">Secreted</location>
        <location evidence="6">Cell wall</location>
    </subcellularLocation>
</comment>
<reference evidence="8" key="1">
    <citation type="submission" date="2019-09" db="EMBL/GenBank/DDBJ databases">
        <title>Draft genome information of white flower Hibiscus syriacus.</title>
        <authorList>
            <person name="Kim Y.-M."/>
        </authorList>
    </citation>
    <scope>NUCLEOTIDE SEQUENCE [LARGE SCALE GENOMIC DNA]</scope>
    <source>
        <strain evidence="8">YM2019G1</strain>
    </source>
</reference>
<dbReference type="Pfam" id="PF01095">
    <property type="entry name" value="Pectinesterase"/>
    <property type="match status" value="1"/>
</dbReference>
<dbReference type="InterPro" id="IPR006501">
    <property type="entry name" value="Pectinesterase_inhib_dom"/>
</dbReference>
<name>A0A6A3AG74_HIBSY</name>
<comment type="similarity">
    <text evidence="3">In the C-terminal section; belongs to the pectinesterase family.</text>
</comment>
<dbReference type="Gene3D" id="1.20.140.40">
    <property type="entry name" value="Invertase/pectin methylesterase inhibitor family protein"/>
    <property type="match status" value="1"/>
</dbReference>
<sequence>MLITKILAKRPSVSADPKDFVCQSILAAEEAVVKFFSYSDSLIDAVTTIAGRGWRWTIGMGDRISDLRTWLSAVISYQQSCLDGFEEEDNMKEGITDASELTPNALAIVTKLSEIFSKFGIQLNLHAFQSRRLLSIEKDVYPSWFSDVDRKLFAKIDNSNIELNAVVAKDGSTEFRTIAEALAAAPKQSQVRHVIYVKAGIYDEYITVDKKTTKILMYGDGPRQTIVTGGKNFVDGIQTWKTATFSAIGDGFVARSMGFRNSAGPEKHQAVALHIQSDKPAFFNCLI</sequence>
<comment type="pathway">
    <text evidence="1 6">Glycan metabolism; pectin degradation; 2-dehydro-3-deoxy-D-gluconate from pectin: step 1/5.</text>
</comment>
<dbReference type="Proteomes" id="UP000436088">
    <property type="component" value="Unassembled WGS sequence"/>
</dbReference>
<gene>
    <name evidence="8" type="ORF">F3Y22_tig00110467pilonHSYRG00072</name>
</gene>
<proteinExistence type="inferred from homology"/>
<comment type="caution">
    <text evidence="8">The sequence shown here is derived from an EMBL/GenBank/DDBJ whole genome shotgun (WGS) entry which is preliminary data.</text>
</comment>
<evidence type="ECO:0000313" key="8">
    <source>
        <dbReference type="EMBL" id="KAE8703570.1"/>
    </source>
</evidence>
<dbReference type="PROSITE" id="PS00800">
    <property type="entry name" value="PECTINESTERASE_1"/>
    <property type="match status" value="1"/>
</dbReference>
<dbReference type="PANTHER" id="PTHR31707">
    <property type="entry name" value="PECTINESTERASE"/>
    <property type="match status" value="1"/>
</dbReference>
<dbReference type="GO" id="GO:0004857">
    <property type="term" value="F:enzyme inhibitor activity"/>
    <property type="evidence" value="ECO:0007669"/>
    <property type="project" value="InterPro"/>
</dbReference>
<comment type="function">
    <text evidence="6">Acts in the modification of cell walls via demethylesterification of cell wall pectin.</text>
</comment>
<dbReference type="Gene3D" id="2.160.20.10">
    <property type="entry name" value="Single-stranded right-handed beta-helix, Pectin lyase-like"/>
    <property type="match status" value="1"/>
</dbReference>
<keyword evidence="6" id="KW-0961">Cell wall biogenesis/degradation</keyword>
<evidence type="ECO:0000256" key="5">
    <source>
        <dbReference type="ARBA" id="ARBA00023085"/>
    </source>
</evidence>
<dbReference type="InterPro" id="IPR000070">
    <property type="entry name" value="Pectinesterase_cat"/>
</dbReference>